<comment type="caution">
    <text evidence="2">The sequence shown here is derived from an EMBL/GenBank/DDBJ whole genome shotgun (WGS) entry which is preliminary data.</text>
</comment>
<name>A0A0K9PEB2_ZOSMR</name>
<dbReference type="GO" id="GO:0006886">
    <property type="term" value="P:intracellular protein transport"/>
    <property type="evidence" value="ECO:0000318"/>
    <property type="project" value="GO_Central"/>
</dbReference>
<gene>
    <name evidence="2" type="ORF">ZOSMA_294G00170</name>
</gene>
<evidence type="ECO:0000313" key="3">
    <source>
        <dbReference type="Proteomes" id="UP000036987"/>
    </source>
</evidence>
<evidence type="ECO:0008006" key="4">
    <source>
        <dbReference type="Google" id="ProtNLM"/>
    </source>
</evidence>
<accession>A0A0K9PEB2</accession>
<dbReference type="OMA" id="FHEYESL"/>
<reference evidence="3" key="1">
    <citation type="journal article" date="2016" name="Nature">
        <title>The genome of the seagrass Zostera marina reveals angiosperm adaptation to the sea.</title>
        <authorList>
            <person name="Olsen J.L."/>
            <person name="Rouze P."/>
            <person name="Verhelst B."/>
            <person name="Lin Y.-C."/>
            <person name="Bayer T."/>
            <person name="Collen J."/>
            <person name="Dattolo E."/>
            <person name="De Paoli E."/>
            <person name="Dittami S."/>
            <person name="Maumus F."/>
            <person name="Michel G."/>
            <person name="Kersting A."/>
            <person name="Lauritano C."/>
            <person name="Lohaus R."/>
            <person name="Toepel M."/>
            <person name="Tonon T."/>
            <person name="Vanneste K."/>
            <person name="Amirebrahimi M."/>
            <person name="Brakel J."/>
            <person name="Bostroem C."/>
            <person name="Chovatia M."/>
            <person name="Grimwood J."/>
            <person name="Jenkins J.W."/>
            <person name="Jueterbock A."/>
            <person name="Mraz A."/>
            <person name="Stam W.T."/>
            <person name="Tice H."/>
            <person name="Bornberg-Bauer E."/>
            <person name="Green P.J."/>
            <person name="Pearson G.A."/>
            <person name="Procaccini G."/>
            <person name="Duarte C.M."/>
            <person name="Schmutz J."/>
            <person name="Reusch T.B.H."/>
            <person name="Van de Peer Y."/>
        </authorList>
    </citation>
    <scope>NUCLEOTIDE SEQUENCE [LARGE SCALE GENOMIC DNA]</scope>
    <source>
        <strain evidence="3">cv. Finnish</strain>
    </source>
</reference>
<evidence type="ECO:0000256" key="1">
    <source>
        <dbReference type="ARBA" id="ARBA00009884"/>
    </source>
</evidence>
<dbReference type="PANTHER" id="PTHR11679">
    <property type="entry name" value="VESICLE PROTEIN SORTING-ASSOCIATED"/>
    <property type="match status" value="1"/>
</dbReference>
<dbReference type="Proteomes" id="UP000036987">
    <property type="component" value="Unassembled WGS sequence"/>
</dbReference>
<dbReference type="SUPFAM" id="SSF56815">
    <property type="entry name" value="Sec1/munc18-like (SM) proteins"/>
    <property type="match status" value="1"/>
</dbReference>
<dbReference type="GO" id="GO:0016192">
    <property type="term" value="P:vesicle-mediated transport"/>
    <property type="evidence" value="ECO:0000318"/>
    <property type="project" value="GO_Central"/>
</dbReference>
<sequence>MGSVDLIRFCHDSIREISDEVSNAVLYMDAGCSEAFSSLGSFPLFLELGARAVCSLENASPYDAVVGWNLSPTQPAKKIVFITSCLLSDAHRHILRCLNLHGHVGSCSIFTSISEVAHSVYVDSPLGPDAFREYESLLLQDYEELLKKNKNGELDMCRKNDMKETSYHENLTSKDQDSNSSHLPLKEEYIFNSEANSTEIDVDEWPRLNVSVHHFPMILCALSPRVFVFPSEGTLGEACLTNDHENALSPGLPVIFNGSSSDSDDLPPGATLTAHFLYELVSKMDLKMEIFSLGDLSKSIGNILTGMSSLYDVGRRNKKSLGLLLVDRTLDLLTPCCHGDSLVDQMLSALPHRKGTILSSYIKGSQLTKKNAGMKVERPSLDFRVPLGNILNKEKYDDGNTQLSEGISAFISGWNTMASCSERVDLIDQGDKFNNGSLTKHDLDDQGGSLISNESYLGANYLEALLDRRMKDGAMMIKKWLIECLRREKIPFTIKGRLSVVSASELHYLIVLLTSNDTSLLRNKGIIQLAAAAEIALSEPNSSRWDAFTSAESMLTLSTGEFGDTSQNLSSQIRDLINISTVTRSDRPQERFESSNSLLSFQDALLLSVTGYILAGEKFPTSGSNSPFSWEEEHSLKESIVDAILEMSVPPKFRFLLGLEMELKANSCKDVSVGKYREASVDPSPLDDFDDHWGNWDDEGAERNDEHSYGNMQLKLELRDRVDIIFKSFHKLSGLRWMNPVLRDLHNTLENNFDFDAYNKKGLISKILTMVLAKIDIPGIEYHSSAVGRFFKSGFGRFGLGQPNPCLGDQNVLLIFVVGGINGLEVFEAQKAVLDSGRPDVELLLGGTTLLTPNDMFELLLGSSS</sequence>
<organism evidence="2 3">
    <name type="scientific">Zostera marina</name>
    <name type="common">Eelgrass</name>
    <dbReference type="NCBI Taxonomy" id="29655"/>
    <lineage>
        <taxon>Eukaryota</taxon>
        <taxon>Viridiplantae</taxon>
        <taxon>Streptophyta</taxon>
        <taxon>Embryophyta</taxon>
        <taxon>Tracheophyta</taxon>
        <taxon>Spermatophyta</taxon>
        <taxon>Magnoliopsida</taxon>
        <taxon>Liliopsida</taxon>
        <taxon>Zosteraceae</taxon>
        <taxon>Zostera</taxon>
    </lineage>
</organism>
<proteinExistence type="inferred from homology"/>
<dbReference type="InterPro" id="IPR036045">
    <property type="entry name" value="Sec1-like_sf"/>
</dbReference>
<protein>
    <recommendedName>
        <fullName evidence="4">Sec1 family domain-containing protein MIP3</fullName>
    </recommendedName>
</protein>
<dbReference type="InterPro" id="IPR001619">
    <property type="entry name" value="Sec1-like"/>
</dbReference>
<keyword evidence="3" id="KW-1185">Reference proteome</keyword>
<dbReference type="EMBL" id="LFYR01000968">
    <property type="protein sequence ID" value="KMZ66565.1"/>
    <property type="molecule type" value="Genomic_DNA"/>
</dbReference>
<dbReference type="OrthoDB" id="549905at2759"/>
<dbReference type="STRING" id="29655.A0A0K9PEB2"/>
<comment type="similarity">
    <text evidence="1">Belongs to the STXBP/unc-18/SEC1 family.</text>
</comment>
<evidence type="ECO:0000313" key="2">
    <source>
        <dbReference type="EMBL" id="KMZ66565.1"/>
    </source>
</evidence>
<dbReference type="AlphaFoldDB" id="A0A0K9PEB2"/>